<feature type="transmembrane region" description="Helical" evidence="1">
    <location>
        <begin position="27"/>
        <end position="44"/>
    </location>
</feature>
<name>A0A0V0GE72_SOLCH</name>
<evidence type="ECO:0000256" key="1">
    <source>
        <dbReference type="SAM" id="Phobius"/>
    </source>
</evidence>
<evidence type="ECO:0000313" key="2">
    <source>
        <dbReference type="EMBL" id="JAP06264.1"/>
    </source>
</evidence>
<organism evidence="2">
    <name type="scientific">Solanum chacoense</name>
    <name type="common">Chaco potato</name>
    <dbReference type="NCBI Taxonomy" id="4108"/>
    <lineage>
        <taxon>Eukaryota</taxon>
        <taxon>Viridiplantae</taxon>
        <taxon>Streptophyta</taxon>
        <taxon>Embryophyta</taxon>
        <taxon>Tracheophyta</taxon>
        <taxon>Spermatophyta</taxon>
        <taxon>Magnoliopsida</taxon>
        <taxon>eudicotyledons</taxon>
        <taxon>Gunneridae</taxon>
        <taxon>Pentapetalae</taxon>
        <taxon>asterids</taxon>
        <taxon>lamiids</taxon>
        <taxon>Solanales</taxon>
        <taxon>Solanaceae</taxon>
        <taxon>Solanoideae</taxon>
        <taxon>Solaneae</taxon>
        <taxon>Solanum</taxon>
    </lineage>
</organism>
<accession>A0A0V0GE72</accession>
<protein>
    <submittedName>
        <fullName evidence="2">Putative ovule protein</fullName>
    </submittedName>
</protein>
<keyword evidence="1" id="KW-0472">Membrane</keyword>
<dbReference type="EMBL" id="GEDG01042030">
    <property type="protein sequence ID" value="JAP06264.1"/>
    <property type="molecule type" value="Transcribed_RNA"/>
</dbReference>
<proteinExistence type="predicted"/>
<dbReference type="AlphaFoldDB" id="A0A0V0GE72"/>
<feature type="non-terminal residue" evidence="2">
    <location>
        <position position="1"/>
    </location>
</feature>
<reference evidence="2" key="1">
    <citation type="submission" date="2015-12" db="EMBL/GenBank/DDBJ databases">
        <title>Gene expression during late stages of embryo sac development: a critical building block for successful pollen-pistil interactions.</title>
        <authorList>
            <person name="Liu Y."/>
            <person name="Joly V."/>
            <person name="Sabar M."/>
            <person name="Matton D.P."/>
        </authorList>
    </citation>
    <scope>NUCLEOTIDE SEQUENCE</scope>
</reference>
<sequence>LISSQSANISIILIYSNIFKTSIHTSLTYWYLFSYCFLLPISFLPKIRISFVSPFSPKGSQFFINI</sequence>
<keyword evidence="1" id="KW-1133">Transmembrane helix</keyword>
<keyword evidence="1" id="KW-0812">Transmembrane</keyword>